<dbReference type="SUPFAM" id="SSF69179">
    <property type="entry name" value="Integrin domains"/>
    <property type="match status" value="1"/>
</dbReference>
<comment type="caution">
    <text evidence="5">The sequence shown here is derived from an EMBL/GenBank/DDBJ whole genome shotgun (WGS) entry which is preliminary data.</text>
</comment>
<evidence type="ECO:0000256" key="1">
    <source>
        <dbReference type="ARBA" id="ARBA00004479"/>
    </source>
</evidence>
<dbReference type="GO" id="GO:0016020">
    <property type="term" value="C:membrane"/>
    <property type="evidence" value="ECO:0007669"/>
    <property type="project" value="UniProtKB-SubCell"/>
</dbReference>
<evidence type="ECO:0000256" key="3">
    <source>
        <dbReference type="ARBA" id="ARBA00023136"/>
    </source>
</evidence>
<protein>
    <submittedName>
        <fullName evidence="5">Uncharacterized protein</fullName>
    </submittedName>
</protein>
<organism evidence="5 6">
    <name type="scientific">Scyliorhinus torazame</name>
    <name type="common">Cloudy catshark</name>
    <name type="synonym">Catulus torazame</name>
    <dbReference type="NCBI Taxonomy" id="75743"/>
    <lineage>
        <taxon>Eukaryota</taxon>
        <taxon>Metazoa</taxon>
        <taxon>Chordata</taxon>
        <taxon>Craniata</taxon>
        <taxon>Vertebrata</taxon>
        <taxon>Chondrichthyes</taxon>
        <taxon>Elasmobranchii</taxon>
        <taxon>Galeomorphii</taxon>
        <taxon>Galeoidea</taxon>
        <taxon>Carcharhiniformes</taxon>
        <taxon>Scyliorhinidae</taxon>
        <taxon>Scyliorhinus</taxon>
    </lineage>
</organism>
<evidence type="ECO:0000256" key="2">
    <source>
        <dbReference type="ARBA" id="ARBA00023037"/>
    </source>
</evidence>
<name>A0A401Q926_SCYTO</name>
<keyword evidence="4" id="KW-0325">Glycoprotein</keyword>
<evidence type="ECO:0000313" key="5">
    <source>
        <dbReference type="EMBL" id="GCB81866.1"/>
    </source>
</evidence>
<proteinExistence type="predicted"/>
<keyword evidence="6" id="KW-1185">Reference proteome</keyword>
<dbReference type="OrthoDB" id="5317514at2759"/>
<sequence length="81" mass="8993">MVVIGRVTVLIATVVLENAHEDSSNTQLNFLHPSYLSFKKISMVQESSVQIVCSDKQNDRLMESGSLRCAVNPPIFKKGSR</sequence>
<keyword evidence="3" id="KW-0472">Membrane</keyword>
<dbReference type="GO" id="GO:0007229">
    <property type="term" value="P:integrin-mediated signaling pathway"/>
    <property type="evidence" value="ECO:0007669"/>
    <property type="project" value="UniProtKB-KW"/>
</dbReference>
<gene>
    <name evidence="5" type="ORF">scyTo_0023033</name>
</gene>
<dbReference type="EMBL" id="BFAA01025691">
    <property type="protein sequence ID" value="GCB81866.1"/>
    <property type="molecule type" value="Genomic_DNA"/>
</dbReference>
<keyword evidence="2" id="KW-0401">Integrin</keyword>
<evidence type="ECO:0000313" key="6">
    <source>
        <dbReference type="Proteomes" id="UP000288216"/>
    </source>
</evidence>
<evidence type="ECO:0000256" key="4">
    <source>
        <dbReference type="ARBA" id="ARBA00023180"/>
    </source>
</evidence>
<dbReference type="AlphaFoldDB" id="A0A401Q926"/>
<comment type="subcellular location">
    <subcellularLocation>
        <location evidence="1">Membrane</location>
        <topology evidence="1">Single-pass type I membrane protein</topology>
    </subcellularLocation>
</comment>
<reference evidence="5 6" key="1">
    <citation type="journal article" date="2018" name="Nat. Ecol. Evol.">
        <title>Shark genomes provide insights into elasmobranch evolution and the origin of vertebrates.</title>
        <authorList>
            <person name="Hara Y"/>
            <person name="Yamaguchi K"/>
            <person name="Onimaru K"/>
            <person name="Kadota M"/>
            <person name="Koyanagi M"/>
            <person name="Keeley SD"/>
            <person name="Tatsumi K"/>
            <person name="Tanaka K"/>
            <person name="Motone F"/>
            <person name="Kageyama Y"/>
            <person name="Nozu R"/>
            <person name="Adachi N"/>
            <person name="Nishimura O"/>
            <person name="Nakagawa R"/>
            <person name="Tanegashima C"/>
            <person name="Kiyatake I"/>
            <person name="Matsumoto R"/>
            <person name="Murakumo K"/>
            <person name="Nishida K"/>
            <person name="Terakita A"/>
            <person name="Kuratani S"/>
            <person name="Sato K"/>
            <person name="Hyodo S Kuraku.S."/>
        </authorList>
    </citation>
    <scope>NUCLEOTIDE SEQUENCE [LARGE SCALE GENOMIC DNA]</scope>
</reference>
<accession>A0A401Q926</accession>
<feature type="non-terminal residue" evidence="5">
    <location>
        <position position="81"/>
    </location>
</feature>
<dbReference type="InterPro" id="IPR032695">
    <property type="entry name" value="Integrin_dom_sf"/>
</dbReference>
<dbReference type="Proteomes" id="UP000288216">
    <property type="component" value="Unassembled WGS sequence"/>
</dbReference>
<dbReference type="Gene3D" id="2.60.40.1510">
    <property type="entry name" value="ntegrin, alpha v. Chain A, domain 3"/>
    <property type="match status" value="1"/>
</dbReference>